<evidence type="ECO:0000256" key="1">
    <source>
        <dbReference type="SAM" id="MobiDB-lite"/>
    </source>
</evidence>
<feature type="compositionally biased region" description="Low complexity" evidence="1">
    <location>
        <begin position="44"/>
        <end position="57"/>
    </location>
</feature>
<accession>A0AAD4W6J7</accession>
<gene>
    <name evidence="2" type="ORF">L3X38_017131</name>
</gene>
<evidence type="ECO:0000313" key="2">
    <source>
        <dbReference type="EMBL" id="KAI5337860.1"/>
    </source>
</evidence>
<feature type="compositionally biased region" description="Low complexity" evidence="1">
    <location>
        <begin position="70"/>
        <end position="95"/>
    </location>
</feature>
<sequence length="220" mass="23824">MEVLIIVEYGALVESTSLIESSQMEVRGHGDTHRSRSYSGGPSQGQSKRGSFSSRSSGNGGYSGFRTEASSNCGSSQSFNSKPRSSGGVSRGSVSHQQMAERPFSEGVSDVTSRELAIAIPTGDVLVANKVYIDSSVLVGEKKVVFRSPGQPEMTFYEECRVLPSYLILAMTAIRLLRKGCTGYLAHVIDTWDNTLRLEDISMVREFLEVSSEDLPGLPP</sequence>
<comment type="caution">
    <text evidence="2">The sequence shown here is derived from an EMBL/GenBank/DDBJ whole genome shotgun (WGS) entry which is preliminary data.</text>
</comment>
<dbReference type="AlphaFoldDB" id="A0AAD4W6J7"/>
<feature type="region of interest" description="Disordered" evidence="1">
    <location>
        <begin position="23"/>
        <end position="107"/>
    </location>
</feature>
<reference evidence="2 3" key="1">
    <citation type="journal article" date="2022" name="G3 (Bethesda)">
        <title>Whole-genome sequence and methylome profiling of the almond [Prunus dulcis (Mill.) D.A. Webb] cultivar 'Nonpareil'.</title>
        <authorList>
            <person name="D'Amico-Willman K.M."/>
            <person name="Ouma W.Z."/>
            <person name="Meulia T."/>
            <person name="Sideli G.M."/>
            <person name="Gradziel T.M."/>
            <person name="Fresnedo-Ramirez J."/>
        </authorList>
    </citation>
    <scope>NUCLEOTIDE SEQUENCE [LARGE SCALE GENOMIC DNA]</scope>
    <source>
        <strain evidence="2">Clone GOH B32 T37-40</strain>
    </source>
</reference>
<name>A0AAD4W6J7_PRUDU</name>
<proteinExistence type="predicted"/>
<dbReference type="EMBL" id="JAJFAZ020000003">
    <property type="protein sequence ID" value="KAI5337860.1"/>
    <property type="molecule type" value="Genomic_DNA"/>
</dbReference>
<evidence type="ECO:0000313" key="3">
    <source>
        <dbReference type="Proteomes" id="UP001054821"/>
    </source>
</evidence>
<keyword evidence="3" id="KW-1185">Reference proteome</keyword>
<dbReference type="Proteomes" id="UP001054821">
    <property type="component" value="Chromosome 3"/>
</dbReference>
<protein>
    <submittedName>
        <fullName evidence="2">Uncharacterized protein</fullName>
    </submittedName>
</protein>
<organism evidence="2 3">
    <name type="scientific">Prunus dulcis</name>
    <name type="common">Almond</name>
    <name type="synonym">Amygdalus dulcis</name>
    <dbReference type="NCBI Taxonomy" id="3755"/>
    <lineage>
        <taxon>Eukaryota</taxon>
        <taxon>Viridiplantae</taxon>
        <taxon>Streptophyta</taxon>
        <taxon>Embryophyta</taxon>
        <taxon>Tracheophyta</taxon>
        <taxon>Spermatophyta</taxon>
        <taxon>Magnoliopsida</taxon>
        <taxon>eudicotyledons</taxon>
        <taxon>Gunneridae</taxon>
        <taxon>Pentapetalae</taxon>
        <taxon>rosids</taxon>
        <taxon>fabids</taxon>
        <taxon>Rosales</taxon>
        <taxon>Rosaceae</taxon>
        <taxon>Amygdaloideae</taxon>
        <taxon>Amygdaleae</taxon>
        <taxon>Prunus</taxon>
    </lineage>
</organism>